<evidence type="ECO:0000256" key="3">
    <source>
        <dbReference type="ARBA" id="ARBA00023235"/>
    </source>
</evidence>
<gene>
    <name evidence="7" type="ORF">A3K49_04460</name>
</gene>
<proteinExistence type="inferred from homology"/>
<comment type="similarity">
    <text evidence="1 5">Belongs to the pseudouridine synthase RsuA family.</text>
</comment>
<evidence type="ECO:0000313" key="8">
    <source>
        <dbReference type="Proteomes" id="UP000178602"/>
    </source>
</evidence>
<dbReference type="GO" id="GO:0000455">
    <property type="term" value="P:enzyme-directed rRNA pseudouridine synthesis"/>
    <property type="evidence" value="ECO:0007669"/>
    <property type="project" value="UniProtKB-ARBA"/>
</dbReference>
<dbReference type="InterPro" id="IPR000748">
    <property type="entry name" value="PsdUridine_synth_RsuA/RluB/E/F"/>
</dbReference>
<dbReference type="InterPro" id="IPR018496">
    <property type="entry name" value="PsdUridine_synth_RsuA/RluB_CS"/>
</dbReference>
<feature type="domain" description="RNA-binding S4" evidence="6">
    <location>
        <begin position="3"/>
        <end position="61"/>
    </location>
</feature>
<keyword evidence="3 5" id="KW-0413">Isomerase</keyword>
<dbReference type="Gene3D" id="3.10.290.10">
    <property type="entry name" value="RNA-binding S4 domain"/>
    <property type="match status" value="1"/>
</dbReference>
<dbReference type="CDD" id="cd02870">
    <property type="entry name" value="PseudoU_synth_RsuA_like"/>
    <property type="match status" value="1"/>
</dbReference>
<dbReference type="FunFam" id="3.10.290.10:FF:000003">
    <property type="entry name" value="Pseudouridine synthase"/>
    <property type="match status" value="1"/>
</dbReference>
<dbReference type="InterPro" id="IPR050343">
    <property type="entry name" value="RsuA_PseudoU_synthase"/>
</dbReference>
<dbReference type="Gene3D" id="3.30.70.580">
    <property type="entry name" value="Pseudouridine synthase I, catalytic domain, N-terminal subdomain"/>
    <property type="match status" value="1"/>
</dbReference>
<dbReference type="Gene3D" id="3.30.70.1560">
    <property type="entry name" value="Alpha-L RNA-binding motif"/>
    <property type="match status" value="1"/>
</dbReference>
<dbReference type="InterPro" id="IPR042092">
    <property type="entry name" value="PsdUridine_s_RsuA/RluB/E/F_cat"/>
</dbReference>
<dbReference type="PANTHER" id="PTHR47683">
    <property type="entry name" value="PSEUDOURIDINE SYNTHASE FAMILY PROTEIN-RELATED"/>
    <property type="match status" value="1"/>
</dbReference>
<dbReference type="Pfam" id="PF00849">
    <property type="entry name" value="PseudoU_synth_2"/>
    <property type="match status" value="1"/>
</dbReference>
<comment type="caution">
    <text evidence="7">The sequence shown here is derived from an EMBL/GenBank/DDBJ whole genome shotgun (WGS) entry which is preliminary data.</text>
</comment>
<evidence type="ECO:0000313" key="7">
    <source>
        <dbReference type="EMBL" id="OGC28220.1"/>
    </source>
</evidence>
<evidence type="ECO:0000256" key="1">
    <source>
        <dbReference type="ARBA" id="ARBA00008348"/>
    </source>
</evidence>
<dbReference type="CDD" id="cd00165">
    <property type="entry name" value="S4"/>
    <property type="match status" value="1"/>
</dbReference>
<dbReference type="AlphaFoldDB" id="A0A1F4T6M8"/>
<dbReference type="GO" id="GO:0003723">
    <property type="term" value="F:RNA binding"/>
    <property type="evidence" value="ECO:0007669"/>
    <property type="project" value="UniProtKB-KW"/>
</dbReference>
<dbReference type="GO" id="GO:0120159">
    <property type="term" value="F:rRNA pseudouridine synthase activity"/>
    <property type="evidence" value="ECO:0007669"/>
    <property type="project" value="UniProtKB-ARBA"/>
</dbReference>
<sequence length="231" mass="26089">MLIRLQKYLADCGYASRRRAEEIISDGRVKVNEVVIDSQGVKIDPEKDEIKVDDVKISNNSKKIYILLNKPRGVVSTCAQGEMTTVIDLLKGVEGRLFPVGRLDRDSEGLLLITNDGEVALKLTHPRYEHEKEYDVVVLTPLSPTEIDKLRRGIYLEGKKTLPAKVIVIDPRRVKMIIKEGRNRQIRKMMEALGNEVVALRRVRMGGLSLGDLRPGEWRYLTAVEISSLIA</sequence>
<dbReference type="EC" id="5.4.99.-" evidence="5"/>
<dbReference type="SMART" id="SM00363">
    <property type="entry name" value="S4"/>
    <property type="match status" value="1"/>
</dbReference>
<dbReference type="PROSITE" id="PS01149">
    <property type="entry name" value="PSI_RSU"/>
    <property type="match status" value="1"/>
</dbReference>
<dbReference type="NCBIfam" id="TIGR00093">
    <property type="entry name" value="pseudouridine synthase"/>
    <property type="match status" value="1"/>
</dbReference>
<accession>A0A1F4T6M8</accession>
<dbReference type="SUPFAM" id="SSF55174">
    <property type="entry name" value="Alpha-L RNA-binding motif"/>
    <property type="match status" value="1"/>
</dbReference>
<dbReference type="Proteomes" id="UP000178602">
    <property type="component" value="Unassembled WGS sequence"/>
</dbReference>
<evidence type="ECO:0000256" key="5">
    <source>
        <dbReference type="RuleBase" id="RU003887"/>
    </source>
</evidence>
<reference evidence="7 8" key="1">
    <citation type="journal article" date="2016" name="Nat. Commun.">
        <title>Thousands of microbial genomes shed light on interconnected biogeochemical processes in an aquifer system.</title>
        <authorList>
            <person name="Anantharaman K."/>
            <person name="Brown C.T."/>
            <person name="Hug L.A."/>
            <person name="Sharon I."/>
            <person name="Castelle C.J."/>
            <person name="Probst A.J."/>
            <person name="Thomas B.C."/>
            <person name="Singh A."/>
            <person name="Wilkins M.J."/>
            <person name="Karaoz U."/>
            <person name="Brodie E.L."/>
            <person name="Williams K.H."/>
            <person name="Hubbard S.S."/>
            <person name="Banfield J.F."/>
        </authorList>
    </citation>
    <scope>NUCLEOTIDE SEQUENCE [LARGE SCALE GENOMIC DNA]</scope>
</reference>
<dbReference type="GO" id="GO:0005829">
    <property type="term" value="C:cytosol"/>
    <property type="evidence" value="ECO:0007669"/>
    <property type="project" value="UniProtKB-ARBA"/>
</dbReference>
<organism evidence="7 8">
    <name type="scientific">candidate division WOR-1 bacterium RIFOXYC12_FULL_54_18</name>
    <dbReference type="NCBI Taxonomy" id="1802584"/>
    <lineage>
        <taxon>Bacteria</taxon>
        <taxon>Bacillati</taxon>
        <taxon>Saganbacteria</taxon>
    </lineage>
</organism>
<protein>
    <recommendedName>
        <fullName evidence="5">Pseudouridine synthase</fullName>
        <ecNumber evidence="5">5.4.99.-</ecNumber>
    </recommendedName>
</protein>
<name>A0A1F4T6M8_UNCSA</name>
<dbReference type="InterPro" id="IPR020103">
    <property type="entry name" value="PsdUridine_synth_cat_dom_sf"/>
</dbReference>
<evidence type="ECO:0000256" key="2">
    <source>
        <dbReference type="ARBA" id="ARBA00022884"/>
    </source>
</evidence>
<dbReference type="InterPro" id="IPR006145">
    <property type="entry name" value="PsdUridine_synth_RsuA/RluA"/>
</dbReference>
<dbReference type="FunFam" id="3.30.70.1560:FF:000001">
    <property type="entry name" value="Pseudouridine synthase"/>
    <property type="match status" value="1"/>
</dbReference>
<evidence type="ECO:0000256" key="4">
    <source>
        <dbReference type="PROSITE-ProRule" id="PRU00182"/>
    </source>
</evidence>
<dbReference type="InterPro" id="IPR020094">
    <property type="entry name" value="TruA/RsuA/RluB/E/F_N"/>
</dbReference>
<dbReference type="InterPro" id="IPR002942">
    <property type="entry name" value="S4_RNA-bd"/>
</dbReference>
<dbReference type="PROSITE" id="PS50889">
    <property type="entry name" value="S4"/>
    <property type="match status" value="1"/>
</dbReference>
<evidence type="ECO:0000259" key="6">
    <source>
        <dbReference type="SMART" id="SM00363"/>
    </source>
</evidence>
<dbReference type="InterPro" id="IPR036986">
    <property type="entry name" value="S4_RNA-bd_sf"/>
</dbReference>
<dbReference type="SUPFAM" id="SSF55120">
    <property type="entry name" value="Pseudouridine synthase"/>
    <property type="match status" value="1"/>
</dbReference>
<keyword evidence="2 4" id="KW-0694">RNA-binding</keyword>
<dbReference type="EMBL" id="MEUG01000001">
    <property type="protein sequence ID" value="OGC28220.1"/>
    <property type="molecule type" value="Genomic_DNA"/>
</dbReference>
<dbReference type="PANTHER" id="PTHR47683:SF2">
    <property type="entry name" value="RNA-BINDING S4 DOMAIN-CONTAINING PROTEIN"/>
    <property type="match status" value="1"/>
</dbReference>
<dbReference type="Pfam" id="PF01479">
    <property type="entry name" value="S4"/>
    <property type="match status" value="1"/>
</dbReference>